<dbReference type="NCBIfam" id="TIGR01462">
    <property type="entry name" value="greA"/>
    <property type="match status" value="1"/>
</dbReference>
<dbReference type="Pfam" id="PF03449">
    <property type="entry name" value="GreA_GreB_N"/>
    <property type="match status" value="1"/>
</dbReference>
<dbReference type="NCBIfam" id="NF001261">
    <property type="entry name" value="PRK00226.1-2"/>
    <property type="match status" value="1"/>
</dbReference>
<evidence type="ECO:0000259" key="8">
    <source>
        <dbReference type="Pfam" id="PF01272"/>
    </source>
</evidence>
<dbReference type="InterPro" id="IPR036805">
    <property type="entry name" value="Tscrpt_elong_fac_GreA/B_N_sf"/>
</dbReference>
<feature type="domain" description="Transcription elongation factor GreA/GreB C-terminal" evidence="8">
    <location>
        <begin position="85"/>
        <end position="159"/>
    </location>
</feature>
<dbReference type="FunFam" id="3.10.50.30:FF:000001">
    <property type="entry name" value="Transcription elongation factor GreA"/>
    <property type="match status" value="1"/>
</dbReference>
<evidence type="ECO:0000256" key="4">
    <source>
        <dbReference type="ARBA" id="ARBA00023125"/>
    </source>
</evidence>
<feature type="domain" description="Transcription elongation factor GreA/GreB N-terminal" evidence="9">
    <location>
        <begin position="5"/>
        <end position="74"/>
    </location>
</feature>
<dbReference type="InterPro" id="IPR018151">
    <property type="entry name" value="TF_GreA/GreB_CS"/>
</dbReference>
<dbReference type="GO" id="GO:0003677">
    <property type="term" value="F:DNA binding"/>
    <property type="evidence" value="ECO:0007669"/>
    <property type="project" value="UniProtKB-KW"/>
</dbReference>
<dbReference type="InterPro" id="IPR006359">
    <property type="entry name" value="Tscrpt_elong_fac_GreA"/>
</dbReference>
<dbReference type="SUPFAM" id="SSF46557">
    <property type="entry name" value="GreA transcript cleavage protein, N-terminal domain"/>
    <property type="match status" value="1"/>
</dbReference>
<dbReference type="Gene3D" id="3.10.50.30">
    <property type="entry name" value="Transcription elongation factor, GreA/GreB, C-terminal domain"/>
    <property type="match status" value="1"/>
</dbReference>
<gene>
    <name evidence="10" type="ORF">MNBD_GAMMA24-424</name>
</gene>
<organism evidence="10">
    <name type="scientific">hydrothermal vent metagenome</name>
    <dbReference type="NCBI Taxonomy" id="652676"/>
    <lineage>
        <taxon>unclassified sequences</taxon>
        <taxon>metagenomes</taxon>
        <taxon>ecological metagenomes</taxon>
    </lineage>
</organism>
<keyword evidence="3" id="KW-0805">Transcription regulation</keyword>
<dbReference type="InterPro" id="IPR001437">
    <property type="entry name" value="Tscrpt_elong_fac_GreA/B_C"/>
</dbReference>
<dbReference type="GO" id="GO:0003746">
    <property type="term" value="F:translation elongation factor activity"/>
    <property type="evidence" value="ECO:0007669"/>
    <property type="project" value="UniProtKB-KW"/>
</dbReference>
<dbReference type="AlphaFoldDB" id="A0A3B1BR52"/>
<evidence type="ECO:0000256" key="1">
    <source>
        <dbReference type="ARBA" id="ARBA00008213"/>
    </source>
</evidence>
<dbReference type="PROSITE" id="PS00830">
    <property type="entry name" value="GREAB_2"/>
    <property type="match status" value="1"/>
</dbReference>
<dbReference type="NCBIfam" id="NF001263">
    <property type="entry name" value="PRK00226.1-4"/>
    <property type="match status" value="1"/>
</dbReference>
<sequence length="160" mass="17443">MSRAPITSPGAEKLRTELKNLKSVQRPKVIQAIAEAREHGDLKENAEYHAAREQQSFIEGRILEIEAALSNSQIIDVAVVGANAGDKVVFGATLELLDVENDTEVTYQIVGEMEADIKQNLISITSPIARALIGKSVDDVAEVQAPGGVREYEIISVRYE</sequence>
<evidence type="ECO:0000256" key="6">
    <source>
        <dbReference type="ARBA" id="ARBA00024916"/>
    </source>
</evidence>
<dbReference type="Pfam" id="PF01272">
    <property type="entry name" value="GreA_GreB"/>
    <property type="match status" value="1"/>
</dbReference>
<protein>
    <recommendedName>
        <fullName evidence="2">Transcription elongation factor GreA</fullName>
    </recommendedName>
    <alternativeName>
        <fullName evidence="7">Transcript cleavage factor GreA</fullName>
    </alternativeName>
</protein>
<keyword evidence="4" id="KW-0238">DNA-binding</keyword>
<evidence type="ECO:0000256" key="2">
    <source>
        <dbReference type="ARBA" id="ARBA00013729"/>
    </source>
</evidence>
<reference evidence="10" key="1">
    <citation type="submission" date="2018-06" db="EMBL/GenBank/DDBJ databases">
        <authorList>
            <person name="Zhirakovskaya E."/>
        </authorList>
    </citation>
    <scope>NUCLEOTIDE SEQUENCE</scope>
</reference>
<dbReference type="HAMAP" id="MF_00105">
    <property type="entry name" value="GreA_GreB"/>
    <property type="match status" value="1"/>
</dbReference>
<comment type="function">
    <text evidence="6">Necessary for efficient RNA polymerase transcription elongation past template-encoded arresting sites. The arresting sites in DNA have the property of trapping a certain fraction of elongating RNA polymerases that pass through, resulting in locked ternary complexes. Cleavage of the nascent transcript by cleavage factors such as GreA or GreB allows the resumption of elongation from the new 3'terminus. GreA releases sequences of 2 to 3 nucleotides.</text>
</comment>
<dbReference type="PROSITE" id="PS00829">
    <property type="entry name" value="GREAB_1"/>
    <property type="match status" value="1"/>
</dbReference>
<accession>A0A3B1BR52</accession>
<dbReference type="SUPFAM" id="SSF54534">
    <property type="entry name" value="FKBP-like"/>
    <property type="match status" value="1"/>
</dbReference>
<dbReference type="NCBIfam" id="NF001264">
    <property type="entry name" value="PRK00226.1-5"/>
    <property type="match status" value="1"/>
</dbReference>
<dbReference type="PIRSF" id="PIRSF006092">
    <property type="entry name" value="GreA_GreB"/>
    <property type="match status" value="1"/>
</dbReference>
<dbReference type="EMBL" id="UOFZ01000145">
    <property type="protein sequence ID" value="VAX13948.1"/>
    <property type="molecule type" value="Genomic_DNA"/>
</dbReference>
<dbReference type="GO" id="GO:0070063">
    <property type="term" value="F:RNA polymerase binding"/>
    <property type="evidence" value="ECO:0007669"/>
    <property type="project" value="InterPro"/>
</dbReference>
<evidence type="ECO:0000313" key="10">
    <source>
        <dbReference type="EMBL" id="VAX13948.1"/>
    </source>
</evidence>
<dbReference type="InterPro" id="IPR028624">
    <property type="entry name" value="Tscrpt_elong_fac_GreA/B"/>
</dbReference>
<dbReference type="PANTHER" id="PTHR30437:SF4">
    <property type="entry name" value="TRANSCRIPTION ELONGATION FACTOR GREA"/>
    <property type="match status" value="1"/>
</dbReference>
<proteinExistence type="inferred from homology"/>
<dbReference type="InterPro" id="IPR036953">
    <property type="entry name" value="GreA/GreB_C_sf"/>
</dbReference>
<dbReference type="GO" id="GO:0032784">
    <property type="term" value="P:regulation of DNA-templated transcription elongation"/>
    <property type="evidence" value="ECO:0007669"/>
    <property type="project" value="InterPro"/>
</dbReference>
<evidence type="ECO:0000256" key="7">
    <source>
        <dbReference type="ARBA" id="ARBA00030776"/>
    </source>
</evidence>
<name>A0A3B1BR52_9ZZZZ</name>
<evidence type="ECO:0000256" key="5">
    <source>
        <dbReference type="ARBA" id="ARBA00023163"/>
    </source>
</evidence>
<keyword evidence="10" id="KW-0648">Protein biosynthesis</keyword>
<comment type="similarity">
    <text evidence="1">Belongs to the GreA/GreB family.</text>
</comment>
<keyword evidence="5" id="KW-0804">Transcription</keyword>
<dbReference type="InterPro" id="IPR023459">
    <property type="entry name" value="Tscrpt_elong_fac_GreA/B_fam"/>
</dbReference>
<evidence type="ECO:0000259" key="9">
    <source>
        <dbReference type="Pfam" id="PF03449"/>
    </source>
</evidence>
<dbReference type="FunFam" id="1.10.287.180:FF:000001">
    <property type="entry name" value="Transcription elongation factor GreA"/>
    <property type="match status" value="1"/>
</dbReference>
<dbReference type="InterPro" id="IPR022691">
    <property type="entry name" value="Tscrpt_elong_fac_GreA/B_N"/>
</dbReference>
<dbReference type="GO" id="GO:0006354">
    <property type="term" value="P:DNA-templated transcription elongation"/>
    <property type="evidence" value="ECO:0007669"/>
    <property type="project" value="TreeGrafter"/>
</dbReference>
<dbReference type="Gene3D" id="1.10.287.180">
    <property type="entry name" value="Transcription elongation factor, GreA/GreB, N-terminal domain"/>
    <property type="match status" value="1"/>
</dbReference>
<dbReference type="PANTHER" id="PTHR30437">
    <property type="entry name" value="TRANSCRIPTION ELONGATION FACTOR GREA"/>
    <property type="match status" value="1"/>
</dbReference>
<keyword evidence="10" id="KW-0251">Elongation factor</keyword>
<evidence type="ECO:0000256" key="3">
    <source>
        <dbReference type="ARBA" id="ARBA00023015"/>
    </source>
</evidence>